<keyword evidence="3" id="KW-1185">Reference proteome</keyword>
<name>A0A6I0F1W8_9FIRM</name>
<feature type="transmembrane region" description="Helical" evidence="1">
    <location>
        <begin position="121"/>
        <end position="141"/>
    </location>
</feature>
<evidence type="ECO:0000313" key="3">
    <source>
        <dbReference type="Proteomes" id="UP000432715"/>
    </source>
</evidence>
<reference evidence="2 3" key="1">
    <citation type="submission" date="2019-10" db="EMBL/GenBank/DDBJ databases">
        <title>Alkaliphilus serpentinus sp. nov. and Alkaliphilus pronyensis sp. nov., two novel anaerobic alkaliphilic species isolated from the serpentinized-hosted hydrothermal field of the Prony Bay (New Caledonia).</title>
        <authorList>
            <person name="Postec A."/>
        </authorList>
    </citation>
    <scope>NUCLEOTIDE SEQUENCE [LARGE SCALE GENOMIC DNA]</scope>
    <source>
        <strain evidence="2 3">LacV</strain>
    </source>
</reference>
<proteinExistence type="predicted"/>
<dbReference type="EMBL" id="WBZC01000023">
    <property type="protein sequence ID" value="KAB3535262.1"/>
    <property type="molecule type" value="Genomic_DNA"/>
</dbReference>
<evidence type="ECO:0000313" key="2">
    <source>
        <dbReference type="EMBL" id="KAB3535262.1"/>
    </source>
</evidence>
<accession>A0A6I0F1W8</accession>
<protein>
    <submittedName>
        <fullName evidence="2">Uncharacterized protein</fullName>
    </submittedName>
</protein>
<comment type="caution">
    <text evidence="2">The sequence shown here is derived from an EMBL/GenBank/DDBJ whole genome shotgun (WGS) entry which is preliminary data.</text>
</comment>
<feature type="transmembrane region" description="Helical" evidence="1">
    <location>
        <begin position="79"/>
        <end position="101"/>
    </location>
</feature>
<keyword evidence="1" id="KW-0812">Transmembrane</keyword>
<organism evidence="2 3">
    <name type="scientific">Alkaliphilus pronyensis</name>
    <dbReference type="NCBI Taxonomy" id="1482732"/>
    <lineage>
        <taxon>Bacteria</taxon>
        <taxon>Bacillati</taxon>
        <taxon>Bacillota</taxon>
        <taxon>Clostridia</taxon>
        <taxon>Peptostreptococcales</taxon>
        <taxon>Natronincolaceae</taxon>
        <taxon>Alkaliphilus</taxon>
    </lineage>
</organism>
<feature type="transmembrane region" description="Helical" evidence="1">
    <location>
        <begin position="284"/>
        <end position="305"/>
    </location>
</feature>
<dbReference type="RefSeq" id="WP_151860979.1">
    <property type="nucleotide sequence ID" value="NZ_WBZC01000023.1"/>
</dbReference>
<sequence length="317" mass="36112">MISNYLYTIGKYLAPSQRDEVQKEIKANLYDYLEENFGEKEYTENEIEEAIRSLGHPQKVAEAYMNNTRSLIGNAYIDTYWLVVKLVVIGTAIGLTVSNIVSFTGGEDAIDFFIKLFASLWQSSFSLIGMVTVIFAAINYYNPQESIIEDENWSLSLLETAPEPNDKVSITELVVESFFICIVLVVLNNLFVNIENLGINIIPIANMTYFKAYIPWINLLLGGWLLTNIYLLIKRQWQKQIRVLRILLDITGIVLALRIAFDSNVFNLSSVTDRLGVEASSNQWPLLTSYIVLAVFIAVSSFELYQHLKALFMKRKV</sequence>
<keyword evidence="1" id="KW-0472">Membrane</keyword>
<dbReference type="AlphaFoldDB" id="A0A6I0F1W8"/>
<keyword evidence="1" id="KW-1133">Transmembrane helix</keyword>
<gene>
    <name evidence="2" type="ORF">F8154_07425</name>
</gene>
<evidence type="ECO:0000256" key="1">
    <source>
        <dbReference type="SAM" id="Phobius"/>
    </source>
</evidence>
<feature type="transmembrane region" description="Helical" evidence="1">
    <location>
        <begin position="212"/>
        <end position="231"/>
    </location>
</feature>
<dbReference type="Pfam" id="PF22564">
    <property type="entry name" value="HAAS"/>
    <property type="match status" value="1"/>
</dbReference>
<dbReference type="Proteomes" id="UP000432715">
    <property type="component" value="Unassembled WGS sequence"/>
</dbReference>
<feature type="transmembrane region" description="Helical" evidence="1">
    <location>
        <begin position="173"/>
        <end position="192"/>
    </location>
</feature>
<feature type="transmembrane region" description="Helical" evidence="1">
    <location>
        <begin position="243"/>
        <end position="261"/>
    </location>
</feature>
<dbReference type="OrthoDB" id="116789at2"/>